<reference evidence="2 3" key="1">
    <citation type="submission" date="2024-09" db="EMBL/GenBank/DDBJ databases">
        <authorList>
            <person name="Sun Q."/>
            <person name="Mori K."/>
        </authorList>
    </citation>
    <scope>NUCLEOTIDE SEQUENCE [LARGE SCALE GENOMIC DNA]</scope>
    <source>
        <strain evidence="2 3">JCM 1342</strain>
    </source>
</reference>
<dbReference type="SUPFAM" id="SSF69118">
    <property type="entry name" value="AhpD-like"/>
    <property type="match status" value="1"/>
</dbReference>
<dbReference type="EMBL" id="JBHMBE010000002">
    <property type="protein sequence ID" value="MFB9645289.1"/>
    <property type="molecule type" value="Genomic_DNA"/>
</dbReference>
<name>A0ABV5SY60_9MICO</name>
<dbReference type="RefSeq" id="WP_378721108.1">
    <property type="nucleotide sequence ID" value="NZ_JBHMBE010000002.1"/>
</dbReference>
<dbReference type="InterPro" id="IPR029032">
    <property type="entry name" value="AhpD-like"/>
</dbReference>
<keyword evidence="3" id="KW-1185">Reference proteome</keyword>
<dbReference type="PANTHER" id="PTHR35446:SF2">
    <property type="entry name" value="CARBOXYMUCONOLACTONE DECARBOXYLASE-LIKE DOMAIN-CONTAINING PROTEIN"/>
    <property type="match status" value="1"/>
</dbReference>
<feature type="non-terminal residue" evidence="2">
    <location>
        <position position="203"/>
    </location>
</feature>
<evidence type="ECO:0000313" key="2">
    <source>
        <dbReference type="EMBL" id="MFB9645289.1"/>
    </source>
</evidence>
<dbReference type="Gene3D" id="1.20.1290.10">
    <property type="entry name" value="AhpD-like"/>
    <property type="match status" value="1"/>
</dbReference>
<dbReference type="Proteomes" id="UP001589611">
    <property type="component" value="Unassembled WGS sequence"/>
</dbReference>
<dbReference type="InterPro" id="IPR010195">
    <property type="entry name" value="Uncharacterised_peroxidase-rel"/>
</dbReference>
<dbReference type="NCBIfam" id="TIGR04030">
    <property type="entry name" value="perox_Avi_7169"/>
    <property type="match status" value="1"/>
</dbReference>
<sequence>MTGATIPAGTLTHEAAYPHAFTRGEVGWLPWLEPLRVEELTERHYDGLVDRGRASSDYFRLLVRDPEILRARTLVDKDIFYNVAEGLPRAERELAAAAASRVNGCVFCASVHARFAAHHSRRPDLVDELLARGVQADLGERWNAVTDAAAALTATPIAFAAEHVARLRAAGLDDLEIADVVHGAAFFNWANRLMLSLGRPVAP</sequence>
<protein>
    <submittedName>
        <fullName evidence="2">Alkylhydroperoxidase domain protein</fullName>
    </submittedName>
</protein>
<dbReference type="PANTHER" id="PTHR35446">
    <property type="entry name" value="SI:CH211-175M2.5"/>
    <property type="match status" value="1"/>
</dbReference>
<evidence type="ECO:0000259" key="1">
    <source>
        <dbReference type="Pfam" id="PF02627"/>
    </source>
</evidence>
<comment type="caution">
    <text evidence="2">The sequence shown here is derived from an EMBL/GenBank/DDBJ whole genome shotgun (WGS) entry which is preliminary data.</text>
</comment>
<dbReference type="NCBIfam" id="TIGR01926">
    <property type="entry name" value="peroxid_rel"/>
    <property type="match status" value="1"/>
</dbReference>
<feature type="domain" description="Carboxymuconolactone decarboxylase-like" evidence="1">
    <location>
        <begin position="66"/>
        <end position="150"/>
    </location>
</feature>
<gene>
    <name evidence="2" type="ORF">ACFFPJ_05725</name>
</gene>
<dbReference type="InterPro" id="IPR004675">
    <property type="entry name" value="AhpD_core"/>
</dbReference>
<organism evidence="2 3">
    <name type="scientific">Microbacterium terregens</name>
    <dbReference type="NCBI Taxonomy" id="69363"/>
    <lineage>
        <taxon>Bacteria</taxon>
        <taxon>Bacillati</taxon>
        <taxon>Actinomycetota</taxon>
        <taxon>Actinomycetes</taxon>
        <taxon>Micrococcales</taxon>
        <taxon>Microbacteriaceae</taxon>
        <taxon>Microbacterium</taxon>
    </lineage>
</organism>
<proteinExistence type="predicted"/>
<accession>A0ABV5SY60</accession>
<dbReference type="InterPro" id="IPR023923">
    <property type="entry name" value="AhpD_Avi7169"/>
</dbReference>
<dbReference type="NCBIfam" id="TIGR00778">
    <property type="entry name" value="ahpD_dom"/>
    <property type="match status" value="1"/>
</dbReference>
<dbReference type="Pfam" id="PF02627">
    <property type="entry name" value="CMD"/>
    <property type="match status" value="1"/>
</dbReference>
<evidence type="ECO:0000313" key="3">
    <source>
        <dbReference type="Proteomes" id="UP001589611"/>
    </source>
</evidence>
<dbReference type="InterPro" id="IPR003779">
    <property type="entry name" value="CMD-like"/>
</dbReference>